<evidence type="ECO:0000313" key="7">
    <source>
        <dbReference type="Proteomes" id="UP000660381"/>
    </source>
</evidence>
<dbReference type="InterPro" id="IPR001091">
    <property type="entry name" value="RM_Methyltransferase"/>
</dbReference>
<dbReference type="RefSeq" id="WP_190904802.1">
    <property type="nucleotide sequence ID" value="NZ_JACJTQ010000001.1"/>
</dbReference>
<keyword evidence="6" id="KW-0540">Nuclease</keyword>
<keyword evidence="6" id="KW-0255">Endonuclease</keyword>
<dbReference type="Gene3D" id="3.40.1350.10">
    <property type="match status" value="1"/>
</dbReference>
<name>A0ABR8IVT2_9NOST</name>
<dbReference type="Gene3D" id="3.40.50.150">
    <property type="entry name" value="Vaccinia Virus protein VP39"/>
    <property type="match status" value="1"/>
</dbReference>
<evidence type="ECO:0000259" key="5">
    <source>
        <dbReference type="Pfam" id="PF04471"/>
    </source>
</evidence>
<evidence type="ECO:0000313" key="6">
    <source>
        <dbReference type="EMBL" id="MBD2690167.1"/>
    </source>
</evidence>
<evidence type="ECO:0000256" key="3">
    <source>
        <dbReference type="ARBA" id="ARBA00022679"/>
    </source>
</evidence>
<dbReference type="InterPro" id="IPR002941">
    <property type="entry name" value="DNA_methylase_N4/N6"/>
</dbReference>
<dbReference type="InterPro" id="IPR011856">
    <property type="entry name" value="tRNA_endonuc-like_dom_sf"/>
</dbReference>
<dbReference type="PANTHER" id="PTHR13370:SF3">
    <property type="entry name" value="TRNA (GUANINE(10)-N2)-METHYLTRANSFERASE HOMOLOG"/>
    <property type="match status" value="1"/>
</dbReference>
<feature type="domain" description="Restriction endonuclease type IV Mrr" evidence="5">
    <location>
        <begin position="352"/>
        <end position="443"/>
    </location>
</feature>
<keyword evidence="6" id="KW-0378">Hydrolase</keyword>
<comment type="similarity">
    <text evidence="1">Belongs to the N(4)/N(6)-methyltransferase family.</text>
</comment>
<proteinExistence type="inferred from homology"/>
<keyword evidence="2" id="KW-0489">Methyltransferase</keyword>
<gene>
    <name evidence="6" type="ORF">H6G68_00090</name>
</gene>
<dbReference type="PRINTS" id="PR00508">
    <property type="entry name" value="S21N4MTFRASE"/>
</dbReference>
<dbReference type="EMBL" id="JACJTQ010000001">
    <property type="protein sequence ID" value="MBD2690167.1"/>
    <property type="molecule type" value="Genomic_DNA"/>
</dbReference>
<dbReference type="Pfam" id="PF01555">
    <property type="entry name" value="N6_N4_Mtase"/>
    <property type="match status" value="1"/>
</dbReference>
<dbReference type="Proteomes" id="UP000660381">
    <property type="component" value="Unassembled WGS sequence"/>
</dbReference>
<dbReference type="InterPro" id="IPR007560">
    <property type="entry name" value="Restrct_endonuc_IV_Mrr"/>
</dbReference>
<sequence length="503" mass="57489">MVNQLYYGDNLEVLRRYIKDESVDLCYIDPPFNSKRNYNQIYNNIGSEDKAQAQAFIDTWEWDDHAIHGIDEITTNYHGLFTQQCIALITGLSNVLGKGSLLAYLVSMTLRITEIHRVLKPTGSFYLHCDPSASHYLKLILDAVFCSQGGDSINEIIWCYETGGRSNNFYPRKHDTIFYYCKSKNRLFNDNLVRLKRDTSSMHEPVLEDEYGNKYQRNIKNGKEYRYYLDKGVLPNDWWIDIQALNPSAKERLGYPTQKPESLLERIIKASSNENDIVLDAYCGCGTTVAVCQKLDRQWIGIDITYQSISLILQRLEDTFGEGVLDTIKIHGIPKDIESAKALANKADDRTRKEFEKWAILTYSNNQAVINTKKGADKGIDGIVYFEGDKNEPKKMIFQVKSGKVKSGDIRDLLGTMTLENATVAIFITLENPTKEMLKTAKSAGFYQSKYYSNYSCDKIQIVTVQDIIENKQKLNIPLSYKVVKSAEKQKEVGVQINMDLDI</sequence>
<dbReference type="PANTHER" id="PTHR13370">
    <property type="entry name" value="RNA METHYLASE-RELATED"/>
    <property type="match status" value="1"/>
</dbReference>
<dbReference type="InterPro" id="IPR002052">
    <property type="entry name" value="DNA_methylase_N6_adenine_CS"/>
</dbReference>
<comment type="caution">
    <text evidence="6">The sequence shown here is derived from an EMBL/GenBank/DDBJ whole genome shotgun (WGS) entry which is preliminary data.</text>
</comment>
<feature type="domain" description="DNA methylase N-4/N-6" evidence="4">
    <location>
        <begin position="23"/>
        <end position="310"/>
    </location>
</feature>
<keyword evidence="7" id="KW-1185">Reference proteome</keyword>
<accession>A0ABR8IVT2</accession>
<keyword evidence="3" id="KW-0808">Transferase</keyword>
<evidence type="ECO:0000256" key="2">
    <source>
        <dbReference type="ARBA" id="ARBA00022603"/>
    </source>
</evidence>
<dbReference type="Pfam" id="PF04471">
    <property type="entry name" value="Mrr_cat"/>
    <property type="match status" value="1"/>
</dbReference>
<protein>
    <submittedName>
        <fullName evidence="6">Restriction endonuclease</fullName>
    </submittedName>
</protein>
<dbReference type="SUPFAM" id="SSF53335">
    <property type="entry name" value="S-adenosyl-L-methionine-dependent methyltransferases"/>
    <property type="match status" value="1"/>
</dbReference>
<reference evidence="6 7" key="1">
    <citation type="journal article" date="2020" name="ISME J.">
        <title>Comparative genomics reveals insights into cyanobacterial evolution and habitat adaptation.</title>
        <authorList>
            <person name="Chen M.Y."/>
            <person name="Teng W.K."/>
            <person name="Zhao L."/>
            <person name="Hu C.X."/>
            <person name="Zhou Y.K."/>
            <person name="Han B.P."/>
            <person name="Song L.R."/>
            <person name="Shu W.S."/>
        </authorList>
    </citation>
    <scope>NUCLEOTIDE SEQUENCE [LARGE SCALE GENOMIC DNA]</scope>
    <source>
        <strain evidence="6 7">FACHB-362</strain>
    </source>
</reference>
<dbReference type="InterPro" id="IPR011335">
    <property type="entry name" value="Restrct_endonuc-II-like"/>
</dbReference>
<dbReference type="PROSITE" id="PS00092">
    <property type="entry name" value="N6_MTASE"/>
    <property type="match status" value="1"/>
</dbReference>
<evidence type="ECO:0000259" key="4">
    <source>
        <dbReference type="Pfam" id="PF01555"/>
    </source>
</evidence>
<dbReference type="GO" id="GO:0004519">
    <property type="term" value="F:endonuclease activity"/>
    <property type="evidence" value="ECO:0007669"/>
    <property type="project" value="UniProtKB-KW"/>
</dbReference>
<dbReference type="InterPro" id="IPR029063">
    <property type="entry name" value="SAM-dependent_MTases_sf"/>
</dbReference>
<organism evidence="6 7">
    <name type="scientific">Anabaena catenula FACHB-362</name>
    <dbReference type="NCBI Taxonomy" id="2692877"/>
    <lineage>
        <taxon>Bacteria</taxon>
        <taxon>Bacillati</taxon>
        <taxon>Cyanobacteriota</taxon>
        <taxon>Cyanophyceae</taxon>
        <taxon>Nostocales</taxon>
        <taxon>Nostocaceae</taxon>
        <taxon>Anabaena</taxon>
    </lineage>
</organism>
<dbReference type="SUPFAM" id="SSF52980">
    <property type="entry name" value="Restriction endonuclease-like"/>
    <property type="match status" value="1"/>
</dbReference>
<evidence type="ECO:0000256" key="1">
    <source>
        <dbReference type="ARBA" id="ARBA00006594"/>
    </source>
</evidence>